<accession>A0A6A6UVY6</accession>
<feature type="transmembrane region" description="Helical" evidence="6">
    <location>
        <begin position="256"/>
        <end position="279"/>
    </location>
</feature>
<feature type="transmembrane region" description="Helical" evidence="6">
    <location>
        <begin position="407"/>
        <end position="430"/>
    </location>
</feature>
<feature type="region of interest" description="Disordered" evidence="5">
    <location>
        <begin position="1"/>
        <end position="71"/>
    </location>
</feature>
<dbReference type="PANTHER" id="PTHR23507:SF40">
    <property type="entry name" value="TETRACYCLINE-EFFLUX TRANSPORTER"/>
    <property type="match status" value="1"/>
</dbReference>
<dbReference type="Gene3D" id="1.20.1250.20">
    <property type="entry name" value="MFS general substrate transporter like domains"/>
    <property type="match status" value="1"/>
</dbReference>
<dbReference type="GO" id="GO:0022857">
    <property type="term" value="F:transmembrane transporter activity"/>
    <property type="evidence" value="ECO:0007669"/>
    <property type="project" value="InterPro"/>
</dbReference>
<keyword evidence="4 6" id="KW-0472">Membrane</keyword>
<feature type="transmembrane region" description="Helical" evidence="6">
    <location>
        <begin position="478"/>
        <end position="500"/>
    </location>
</feature>
<evidence type="ECO:0000256" key="2">
    <source>
        <dbReference type="ARBA" id="ARBA00022692"/>
    </source>
</evidence>
<sequence length="596" mass="65327">MDPDGLIQADENVDLLQKKLSPRQRNGRTTMLAATGGVDTEPESQYNEQVPLLSSNSDSDGEDDANPRPMWDEDYSEWDGLPWYRKPSVYWLLIPFVFSAMAMGGIMIPKINLILSLICREYYSDQALDPDHSVNTPRLGGSVPDECRTPEVSARVATFTLQLSLISGILSAIIAPKLGALSDRYGRRKIMMITNAGSLCGEIITIFAATYPETFNVHVIFIGSFIDGLAGSFIASMAISHAYATDCTPPAKRNVIFGYFHGMMMVGIALGPAIAAKIIQVTGNVITMFYLALACHLTFITLLIFFIPESVSKSRQMKARETHKMAVEAQQRNGAPDWFTQLRQMNLFEPLKILWPTGRGTSVAVRRNLVLLSAVDTIIFGVGTGAMSVVAIYSIRAFHWDVEQQSVFIAIVNSARVLCLLVILPVITRLFRGKTSSPRGRPAPKTGMDLFELSIIRLAIFFDTLGYLGYTLARTGPLFILSGTVASMGSIGSPTLQASLTKHVPPGQVGQLLGAMALLHAVARVLSPTFFSLLFAATVGKFDQAVFVVLTFMFGVAWGVSWLLKPGVRLEAVEEEYRRRESSLRPDLAQEPLISA</sequence>
<feature type="transmembrane region" description="Helical" evidence="6">
    <location>
        <begin position="159"/>
        <end position="178"/>
    </location>
</feature>
<dbReference type="PROSITE" id="PS00216">
    <property type="entry name" value="SUGAR_TRANSPORT_1"/>
    <property type="match status" value="1"/>
</dbReference>
<evidence type="ECO:0000256" key="5">
    <source>
        <dbReference type="SAM" id="MobiDB-lite"/>
    </source>
</evidence>
<dbReference type="AlphaFoldDB" id="A0A6A6UVY6"/>
<dbReference type="OrthoDB" id="3026777at2759"/>
<feature type="domain" description="Major facilitator superfamily (MFS) profile" evidence="7">
    <location>
        <begin position="88"/>
        <end position="569"/>
    </location>
</feature>
<dbReference type="GO" id="GO:0016020">
    <property type="term" value="C:membrane"/>
    <property type="evidence" value="ECO:0007669"/>
    <property type="project" value="UniProtKB-SubCell"/>
</dbReference>
<dbReference type="EMBL" id="MU004230">
    <property type="protein sequence ID" value="KAF2675567.1"/>
    <property type="molecule type" value="Genomic_DNA"/>
</dbReference>
<gene>
    <name evidence="8" type="ORF">BT63DRAFT_41947</name>
</gene>
<dbReference type="InterPro" id="IPR020846">
    <property type="entry name" value="MFS_dom"/>
</dbReference>
<feature type="transmembrane region" description="Helical" evidence="6">
    <location>
        <begin position="217"/>
        <end position="244"/>
    </location>
</feature>
<keyword evidence="9" id="KW-1185">Reference proteome</keyword>
<dbReference type="Proteomes" id="UP000799302">
    <property type="component" value="Unassembled WGS sequence"/>
</dbReference>
<evidence type="ECO:0000313" key="9">
    <source>
        <dbReference type="Proteomes" id="UP000799302"/>
    </source>
</evidence>
<dbReference type="SUPFAM" id="SSF103473">
    <property type="entry name" value="MFS general substrate transporter"/>
    <property type="match status" value="1"/>
</dbReference>
<evidence type="ECO:0000256" key="3">
    <source>
        <dbReference type="ARBA" id="ARBA00022989"/>
    </source>
</evidence>
<feature type="transmembrane region" description="Helical" evidence="6">
    <location>
        <begin position="285"/>
        <end position="307"/>
    </location>
</feature>
<name>A0A6A6UVY6_9PEZI</name>
<feature type="transmembrane region" description="Helical" evidence="6">
    <location>
        <begin position="89"/>
        <end position="108"/>
    </location>
</feature>
<evidence type="ECO:0000259" key="7">
    <source>
        <dbReference type="PROSITE" id="PS50850"/>
    </source>
</evidence>
<proteinExistence type="predicted"/>
<feature type="transmembrane region" description="Helical" evidence="6">
    <location>
        <begin position="369"/>
        <end position="395"/>
    </location>
</feature>
<organism evidence="8 9">
    <name type="scientific">Microthyrium microscopicum</name>
    <dbReference type="NCBI Taxonomy" id="703497"/>
    <lineage>
        <taxon>Eukaryota</taxon>
        <taxon>Fungi</taxon>
        <taxon>Dikarya</taxon>
        <taxon>Ascomycota</taxon>
        <taxon>Pezizomycotina</taxon>
        <taxon>Dothideomycetes</taxon>
        <taxon>Dothideomycetes incertae sedis</taxon>
        <taxon>Microthyriales</taxon>
        <taxon>Microthyriaceae</taxon>
        <taxon>Microthyrium</taxon>
    </lineage>
</organism>
<feature type="transmembrane region" description="Helical" evidence="6">
    <location>
        <begin position="190"/>
        <end position="211"/>
    </location>
</feature>
<evidence type="ECO:0000256" key="1">
    <source>
        <dbReference type="ARBA" id="ARBA00004141"/>
    </source>
</evidence>
<dbReference type="InterPro" id="IPR011701">
    <property type="entry name" value="MFS"/>
</dbReference>
<comment type="subcellular location">
    <subcellularLocation>
        <location evidence="1">Membrane</location>
        <topology evidence="1">Multi-pass membrane protein</topology>
    </subcellularLocation>
</comment>
<feature type="transmembrane region" description="Helical" evidence="6">
    <location>
        <begin position="545"/>
        <end position="564"/>
    </location>
</feature>
<reference evidence="8" key="1">
    <citation type="journal article" date="2020" name="Stud. Mycol.">
        <title>101 Dothideomycetes genomes: a test case for predicting lifestyles and emergence of pathogens.</title>
        <authorList>
            <person name="Haridas S."/>
            <person name="Albert R."/>
            <person name="Binder M."/>
            <person name="Bloem J."/>
            <person name="Labutti K."/>
            <person name="Salamov A."/>
            <person name="Andreopoulos B."/>
            <person name="Baker S."/>
            <person name="Barry K."/>
            <person name="Bills G."/>
            <person name="Bluhm B."/>
            <person name="Cannon C."/>
            <person name="Castanera R."/>
            <person name="Culley D."/>
            <person name="Daum C."/>
            <person name="Ezra D."/>
            <person name="Gonzalez J."/>
            <person name="Henrissat B."/>
            <person name="Kuo A."/>
            <person name="Liang C."/>
            <person name="Lipzen A."/>
            <person name="Lutzoni F."/>
            <person name="Magnuson J."/>
            <person name="Mondo S."/>
            <person name="Nolan M."/>
            <person name="Ohm R."/>
            <person name="Pangilinan J."/>
            <person name="Park H.-J."/>
            <person name="Ramirez L."/>
            <person name="Alfaro M."/>
            <person name="Sun H."/>
            <person name="Tritt A."/>
            <person name="Yoshinaga Y."/>
            <person name="Zwiers L.-H."/>
            <person name="Turgeon B."/>
            <person name="Goodwin S."/>
            <person name="Spatafora J."/>
            <person name="Crous P."/>
            <person name="Grigoriev I."/>
        </authorList>
    </citation>
    <scope>NUCLEOTIDE SEQUENCE</scope>
    <source>
        <strain evidence="8">CBS 115976</strain>
    </source>
</reference>
<evidence type="ECO:0000256" key="6">
    <source>
        <dbReference type="SAM" id="Phobius"/>
    </source>
</evidence>
<feature type="compositionally biased region" description="Polar residues" evidence="5">
    <location>
        <begin position="43"/>
        <end position="58"/>
    </location>
</feature>
<protein>
    <submittedName>
        <fullName evidence="8">MFS general substrate transporter</fullName>
    </submittedName>
</protein>
<dbReference type="InterPro" id="IPR005829">
    <property type="entry name" value="Sugar_transporter_CS"/>
</dbReference>
<dbReference type="InterPro" id="IPR036259">
    <property type="entry name" value="MFS_trans_sf"/>
</dbReference>
<evidence type="ECO:0000313" key="8">
    <source>
        <dbReference type="EMBL" id="KAF2675567.1"/>
    </source>
</evidence>
<feature type="transmembrane region" description="Helical" evidence="6">
    <location>
        <begin position="512"/>
        <end position="539"/>
    </location>
</feature>
<dbReference type="PROSITE" id="PS50850">
    <property type="entry name" value="MFS"/>
    <property type="match status" value="1"/>
</dbReference>
<keyword evidence="2 6" id="KW-0812">Transmembrane</keyword>
<keyword evidence="3 6" id="KW-1133">Transmembrane helix</keyword>
<evidence type="ECO:0000256" key="4">
    <source>
        <dbReference type="ARBA" id="ARBA00023136"/>
    </source>
</evidence>
<dbReference type="PANTHER" id="PTHR23507">
    <property type="entry name" value="ZGC:174356"/>
    <property type="match status" value="1"/>
</dbReference>
<dbReference type="Pfam" id="PF07690">
    <property type="entry name" value="MFS_1"/>
    <property type="match status" value="1"/>
</dbReference>